<dbReference type="InterPro" id="IPR058248">
    <property type="entry name" value="Lxx211020-like"/>
</dbReference>
<gene>
    <name evidence="1" type="ORF">EHQ24_02600</name>
</gene>
<dbReference type="AlphaFoldDB" id="A0A4R9IGF7"/>
<name>A0A4R9IGF7_9LEPT</name>
<keyword evidence="2" id="KW-1185">Reference proteome</keyword>
<dbReference type="SUPFAM" id="SSF110087">
    <property type="entry name" value="DR1885-like metal-binding protein"/>
    <property type="match status" value="1"/>
</dbReference>
<accession>A0A4R9IGF7</accession>
<dbReference type="PANTHER" id="PTHR36302">
    <property type="entry name" value="BLR7088 PROTEIN"/>
    <property type="match status" value="1"/>
</dbReference>
<comment type="caution">
    <text evidence="1">The sequence shown here is derived from an EMBL/GenBank/DDBJ whole genome shotgun (WGS) entry which is preliminary data.</text>
</comment>
<evidence type="ECO:0000313" key="1">
    <source>
        <dbReference type="EMBL" id="TGK87439.1"/>
    </source>
</evidence>
<dbReference type="PANTHER" id="PTHR36302:SF1">
    <property type="entry name" value="COPPER CHAPERONE PCU(A)C"/>
    <property type="match status" value="1"/>
</dbReference>
<reference evidence="1" key="1">
    <citation type="journal article" date="2019" name="PLoS Negl. Trop. Dis.">
        <title>Revisiting the worldwide diversity of Leptospira species in the environment.</title>
        <authorList>
            <person name="Vincent A.T."/>
            <person name="Schiettekatte O."/>
            <person name="Bourhy P."/>
            <person name="Veyrier F.J."/>
            <person name="Picardeau M."/>
        </authorList>
    </citation>
    <scope>NUCLEOTIDE SEQUENCE [LARGE SCALE GENOMIC DNA]</scope>
    <source>
        <strain evidence="1">201800287</strain>
    </source>
</reference>
<dbReference type="InterPro" id="IPR036182">
    <property type="entry name" value="PCuAC_sf"/>
</dbReference>
<protein>
    <submittedName>
        <fullName evidence="1">Copper chaperone PCu(A)C</fullName>
    </submittedName>
</protein>
<dbReference type="Pfam" id="PF04314">
    <property type="entry name" value="PCuAC"/>
    <property type="match status" value="1"/>
</dbReference>
<dbReference type="EMBL" id="RQFK01000009">
    <property type="protein sequence ID" value="TGK87439.1"/>
    <property type="molecule type" value="Genomic_DNA"/>
</dbReference>
<dbReference type="Proteomes" id="UP000298009">
    <property type="component" value="Unassembled WGS sequence"/>
</dbReference>
<dbReference type="InterPro" id="IPR007410">
    <property type="entry name" value="LpqE-like"/>
</dbReference>
<evidence type="ECO:0000313" key="2">
    <source>
        <dbReference type="Proteomes" id="UP000298009"/>
    </source>
</evidence>
<organism evidence="1 2">
    <name type="scientific">Leptospira noumeaensis</name>
    <dbReference type="NCBI Taxonomy" id="2484964"/>
    <lineage>
        <taxon>Bacteria</taxon>
        <taxon>Pseudomonadati</taxon>
        <taxon>Spirochaetota</taxon>
        <taxon>Spirochaetia</taxon>
        <taxon>Leptospirales</taxon>
        <taxon>Leptospiraceae</taxon>
        <taxon>Leptospira</taxon>
    </lineage>
</organism>
<proteinExistence type="predicted"/>
<dbReference type="Gene3D" id="2.60.40.1890">
    <property type="entry name" value="PCu(A)C copper chaperone"/>
    <property type="match status" value="1"/>
</dbReference>
<sequence>MRVMAITHLIIILIEVLLLRKINITNAGILFLIQVNLLVFCHKQSEVIQLWMTPPPEVAKSAAVYGEIRNPFTSFVEIQKIESQDYKLVEFHETSIDETTQIARMRKVEYPIPLQTSQTILLKRSGKHLMLYDKLKQSENLKLEIHFSNGEKRTVVVEKRSL</sequence>
<dbReference type="OrthoDB" id="329262at2"/>